<name>A0A840AAD2_9PROT</name>
<comment type="caution">
    <text evidence="2">The sequence shown here is derived from an EMBL/GenBank/DDBJ whole genome shotgun (WGS) entry which is preliminary data.</text>
</comment>
<evidence type="ECO:0008006" key="4">
    <source>
        <dbReference type="Google" id="ProtNLM"/>
    </source>
</evidence>
<dbReference type="EMBL" id="JACIDJ010000001">
    <property type="protein sequence ID" value="MBB3897463.1"/>
    <property type="molecule type" value="Genomic_DNA"/>
</dbReference>
<sequence length="668" mass="70800">MIRRSLLPALLLVLATPALATELPVRGVMLSSSGLAQIMRGGMVAPDAGAVTFRVPLADVDDILRSLVVADPAGRVEGVRLPAQDLAAEAFRGLPLRPHDFDSRAALFNALRGQEVTVGAIEGRIAEAGEHEGRLRLTLLTATGLRALALDPADEVQLRDAGLAARLARAAAALAETRTADTRTVTVALRAGANAPREIAAVYVAGAPLWKPSWRITVPGFGETGSEARLMGWAVVENHTGADWSGIRLSLVSSEAAAFRQALYTPVLLPRIELPIEGSGQVEVRPDTGDRPQPTPPPARLARAFALPAPAPAAAPVAEAAPAAPPVATEASLGRVAFVLVDPVTIQAGETANVPFLDMRLPAERVWWVQDLAARHPLQALRLRNAADHPLPPGLATIYGSQGAETDGFLGDAQLPGMPAGATRLLAFGRDQGVQLSTARDDRTEPTGVTFRRGAVLVAQRAVHRLRLAVDGGAQRGTLMLDLPARRGETPQFQPVAEGDFGLRVEVTLAGAAAEHGYEWERRSTRIIPLWDPALPEPLPPIWRDLSLDRDTARLPGGTDRLAALREVLQRLPADATGRAGLEGLIAAYAEALRLMDAFRTAARDHAAAEATLLRARRALEDRTGAEREPARVALNAASVAAERSGRAADAAWTAWRAAAQRVVAWEG</sequence>
<evidence type="ECO:0000256" key="1">
    <source>
        <dbReference type="SAM" id="SignalP"/>
    </source>
</evidence>
<dbReference type="RefSeq" id="WP_221223421.1">
    <property type="nucleotide sequence ID" value="NZ_JACIDJ010000001.1"/>
</dbReference>
<gene>
    <name evidence="2" type="ORF">GGQ83_000889</name>
</gene>
<keyword evidence="3" id="KW-1185">Reference proteome</keyword>
<feature type="chain" id="PRO_5032658208" description="DUF4139 domain-containing protein" evidence="1">
    <location>
        <begin position="21"/>
        <end position="668"/>
    </location>
</feature>
<dbReference type="Proteomes" id="UP000553193">
    <property type="component" value="Unassembled WGS sequence"/>
</dbReference>
<proteinExistence type="predicted"/>
<reference evidence="2 3" key="1">
    <citation type="submission" date="2020-08" db="EMBL/GenBank/DDBJ databases">
        <title>Genomic Encyclopedia of Type Strains, Phase IV (KMG-IV): sequencing the most valuable type-strain genomes for metagenomic binning, comparative biology and taxonomic classification.</title>
        <authorList>
            <person name="Goeker M."/>
        </authorList>
    </citation>
    <scope>NUCLEOTIDE SEQUENCE [LARGE SCALE GENOMIC DNA]</scope>
    <source>
        <strain evidence="2 3">DSM 19979</strain>
    </source>
</reference>
<dbReference type="AlphaFoldDB" id="A0A840AAD2"/>
<accession>A0A840AAD2</accession>
<protein>
    <recommendedName>
        <fullName evidence="4">DUF4139 domain-containing protein</fullName>
    </recommendedName>
</protein>
<evidence type="ECO:0000313" key="2">
    <source>
        <dbReference type="EMBL" id="MBB3897463.1"/>
    </source>
</evidence>
<organism evidence="2 3">
    <name type="scientific">Roseococcus suduntuyensis</name>
    <dbReference type="NCBI Taxonomy" id="455361"/>
    <lineage>
        <taxon>Bacteria</taxon>
        <taxon>Pseudomonadati</taxon>
        <taxon>Pseudomonadota</taxon>
        <taxon>Alphaproteobacteria</taxon>
        <taxon>Acetobacterales</taxon>
        <taxon>Roseomonadaceae</taxon>
        <taxon>Roseococcus</taxon>
    </lineage>
</organism>
<evidence type="ECO:0000313" key="3">
    <source>
        <dbReference type="Proteomes" id="UP000553193"/>
    </source>
</evidence>
<feature type="signal peptide" evidence="1">
    <location>
        <begin position="1"/>
        <end position="20"/>
    </location>
</feature>
<keyword evidence="1" id="KW-0732">Signal</keyword>